<dbReference type="GO" id="GO:0003887">
    <property type="term" value="F:DNA-directed DNA polymerase activity"/>
    <property type="evidence" value="ECO:0007669"/>
    <property type="project" value="UniProtKB-EC"/>
</dbReference>
<protein>
    <submittedName>
        <fullName evidence="1">DNA polymerase III delta prime subunit</fullName>
        <ecNumber evidence="1">2.7.7.7</ecNumber>
    </submittedName>
</protein>
<keyword evidence="1" id="KW-0548">Nucleotidyltransferase</keyword>
<gene>
    <name evidence="1" type="ORF">TMUPMC115_0734</name>
</gene>
<dbReference type="PANTHER" id="PTHR11669:SF8">
    <property type="entry name" value="DNA POLYMERASE III SUBUNIT DELTA"/>
    <property type="match status" value="1"/>
</dbReference>
<evidence type="ECO:0000313" key="1">
    <source>
        <dbReference type="EMBL" id="KFN92801.1"/>
    </source>
</evidence>
<dbReference type="InterPro" id="IPR027417">
    <property type="entry name" value="P-loop_NTPase"/>
</dbReference>
<organism evidence="1 2">
    <name type="scientific">Tetragenococcus muriaticus PMC-11-5</name>
    <dbReference type="NCBI Taxonomy" id="1302649"/>
    <lineage>
        <taxon>Bacteria</taxon>
        <taxon>Bacillati</taxon>
        <taxon>Bacillota</taxon>
        <taxon>Bacilli</taxon>
        <taxon>Lactobacillales</taxon>
        <taxon>Enterococcaceae</taxon>
        <taxon>Tetragenococcus</taxon>
    </lineage>
</organism>
<comment type="caution">
    <text evidence="1">The sequence shown here is derived from an EMBL/GenBank/DDBJ whole genome shotgun (WGS) entry which is preliminary data.</text>
</comment>
<reference evidence="1 2" key="1">
    <citation type="submission" date="2014-08" db="EMBL/GenBank/DDBJ databases">
        <title>Genome sequence of Tetragenococcus muriaticus.</title>
        <authorList>
            <person name="Chuea-nongthon C."/>
            <person name="Rodtong S."/>
            <person name="Yongsawatdigul J."/>
            <person name="Steele J.L."/>
            <person name="Liu X.-y."/>
            <person name="Speers J."/>
            <person name="Glasner J.D."/>
            <person name="Neeno-Eckwall E.C."/>
        </authorList>
    </citation>
    <scope>NUCLEOTIDE SEQUENCE [LARGE SCALE GENOMIC DNA]</scope>
    <source>
        <strain evidence="1 2">PMC-11-5</strain>
    </source>
</reference>
<dbReference type="RefSeq" id="WP_028789652.1">
    <property type="nucleotide sequence ID" value="NZ_JPVU01000081.1"/>
</dbReference>
<dbReference type="SUPFAM" id="SSF52540">
    <property type="entry name" value="P-loop containing nucleoside triphosphate hydrolases"/>
    <property type="match status" value="1"/>
</dbReference>
<dbReference type="NCBIfam" id="TIGR00678">
    <property type="entry name" value="holB"/>
    <property type="match status" value="1"/>
</dbReference>
<dbReference type="EC" id="2.7.7.7" evidence="1"/>
<dbReference type="GO" id="GO:0006261">
    <property type="term" value="P:DNA-templated DNA replication"/>
    <property type="evidence" value="ECO:0007669"/>
    <property type="project" value="TreeGrafter"/>
</dbReference>
<accession>A0A091C4P5</accession>
<dbReference type="AlphaFoldDB" id="A0A091C4P5"/>
<keyword evidence="1" id="KW-0808">Transferase</keyword>
<dbReference type="OrthoDB" id="9810148at2"/>
<dbReference type="GO" id="GO:0008408">
    <property type="term" value="F:3'-5' exonuclease activity"/>
    <property type="evidence" value="ECO:0007669"/>
    <property type="project" value="InterPro"/>
</dbReference>
<dbReference type="InterPro" id="IPR050238">
    <property type="entry name" value="DNA_Rep/Repair_Clamp_Loader"/>
</dbReference>
<sequence length="316" mass="36199">MGAENFLAQSQPLVYEQMKRNVEHEHLAHAYIFEGDNGGGKHEMALWLAKRLLCLNVIENNPCEQCLNCTRINEGEHPNVQLIAPEGQWIKVHQIRQLQAELSKSSFEKGMQIFIVEQADKMNPSAANSLLKLLEEPVGNSVAILETNVLGKVLPTIQSRCQIIHFPPLAKEQLIKRLEEKQLPANEAKLIANLTGSYDKAVEISEDEWFNETREIVTTWFDYLQKEDPQAFIFVQKKIVAQAKEKEQQQMILSILLVYFQSERDRDLASKEKTQRINDILELILQAQQKLTANVAFQGVAEQLVLRIIWNMVTKD</sequence>
<dbReference type="Pfam" id="PF13177">
    <property type="entry name" value="DNA_pol3_delta2"/>
    <property type="match status" value="1"/>
</dbReference>
<dbReference type="InterPro" id="IPR004622">
    <property type="entry name" value="DNA_pol_HolB"/>
</dbReference>
<dbReference type="PANTHER" id="PTHR11669">
    <property type="entry name" value="REPLICATION FACTOR C / DNA POLYMERASE III GAMMA-TAU SUBUNIT"/>
    <property type="match status" value="1"/>
</dbReference>
<dbReference type="EMBL" id="JPVU01000081">
    <property type="protein sequence ID" value="KFN92801.1"/>
    <property type="molecule type" value="Genomic_DNA"/>
</dbReference>
<proteinExistence type="predicted"/>
<name>A0A091C4P5_9ENTE</name>
<evidence type="ECO:0000313" key="2">
    <source>
        <dbReference type="Proteomes" id="UP000029380"/>
    </source>
</evidence>
<dbReference type="FunFam" id="3.40.50.300:FF:001255">
    <property type="entry name" value="DNA polymerase III subunit delta"/>
    <property type="match status" value="1"/>
</dbReference>
<dbReference type="Proteomes" id="UP000029380">
    <property type="component" value="Unassembled WGS sequence"/>
</dbReference>
<dbReference type="Gene3D" id="3.40.50.300">
    <property type="entry name" value="P-loop containing nucleotide triphosphate hydrolases"/>
    <property type="match status" value="1"/>
</dbReference>
<dbReference type="PATRIC" id="fig|1302649.3.peg.739"/>